<dbReference type="PANTHER" id="PTHR34983:SF1">
    <property type="entry name" value="ARABINOGALACTAN ENDO-BETA-1,4-GALACTANASE A"/>
    <property type="match status" value="1"/>
</dbReference>
<organism evidence="7 8">
    <name type="scientific">Xylanibacter ruminicola</name>
    <name type="common">Prevotella ruminicola</name>
    <dbReference type="NCBI Taxonomy" id="839"/>
    <lineage>
        <taxon>Bacteria</taxon>
        <taxon>Pseudomonadati</taxon>
        <taxon>Bacteroidota</taxon>
        <taxon>Bacteroidia</taxon>
        <taxon>Bacteroidales</taxon>
        <taxon>Prevotellaceae</taxon>
        <taxon>Xylanibacter</taxon>
    </lineage>
</organism>
<dbReference type="EMBL" id="FNUV01000004">
    <property type="protein sequence ID" value="SEF81507.1"/>
    <property type="molecule type" value="Genomic_DNA"/>
</dbReference>
<evidence type="ECO:0000256" key="5">
    <source>
        <dbReference type="ARBA" id="ARBA00023295"/>
    </source>
</evidence>
<gene>
    <name evidence="7" type="ORF">SAMN05216354_1703</name>
</gene>
<reference evidence="7 8" key="1">
    <citation type="submission" date="2016-10" db="EMBL/GenBank/DDBJ databases">
        <authorList>
            <person name="de Groot N.N."/>
        </authorList>
    </citation>
    <scope>NUCLEOTIDE SEQUENCE [LARGE SCALE GENOMIC DNA]</scope>
    <source>
        <strain evidence="7 8">AR32</strain>
    </source>
</reference>
<dbReference type="Gene3D" id="3.20.20.80">
    <property type="entry name" value="Glycosidases"/>
    <property type="match status" value="1"/>
</dbReference>
<comment type="catalytic activity">
    <reaction evidence="1 6">
        <text>The enzyme specifically hydrolyzes (1-&gt;4)-beta-D-galactosidic linkages in type I arabinogalactans.</text>
        <dbReference type="EC" id="3.2.1.89"/>
    </reaction>
</comment>
<evidence type="ECO:0000256" key="3">
    <source>
        <dbReference type="ARBA" id="ARBA00012556"/>
    </source>
</evidence>
<comment type="similarity">
    <text evidence="2 6">Belongs to the glycosyl hydrolase 53 family.</text>
</comment>
<dbReference type="Pfam" id="PF07745">
    <property type="entry name" value="Glyco_hydro_53"/>
    <property type="match status" value="1"/>
</dbReference>
<accession>A0A1H5V4Y0</accession>
<sequence>MNRIKILLIIVLLLPSNFIKAQKYVGGDISLLTKYEEHGANYMDKDGAAINDLLTFLKEQGMNAMRVRLFVDPSRASEKQQGEGVCQDIQYVKKLGKKIKDAGMKLMLDFHYSDTWADPGRQDIPFSWSVNSWGIDQSVYKYTKDCLEELVAAGATPDFIQTGNEISFGMLWGMEVNGQYEDWEQQGCHLEANSEWTGYTDKHWDNFTKCLKAAGNACREVCPEAKIIIHTEQAANTALVTDFYKRLDANSVDYDIIGTSYYPYFHCDIAQLNTTITKFEQTFPSKQIMVVETGCGYRYKMGDKETGYPLTYEGQQKFTADLITMLNKHPNVNGLFWWFLEANEYGLDWSTKRVTDKWYDASLFDNETGRALPALYELKKFADSSASFIQPLSINGYKDTNWYDLCGRKLSETPKVKGVYINNKKKYVTK</sequence>
<evidence type="ECO:0000256" key="1">
    <source>
        <dbReference type="ARBA" id="ARBA00001695"/>
    </source>
</evidence>
<dbReference type="EC" id="3.2.1.89" evidence="3 6"/>
<evidence type="ECO:0000313" key="7">
    <source>
        <dbReference type="EMBL" id="SEF81507.1"/>
    </source>
</evidence>
<dbReference type="GO" id="GO:0045490">
    <property type="term" value="P:pectin catabolic process"/>
    <property type="evidence" value="ECO:0007669"/>
    <property type="project" value="TreeGrafter"/>
</dbReference>
<dbReference type="GO" id="GO:0031218">
    <property type="term" value="F:arabinogalactan endo-1,4-beta-galactosidase activity"/>
    <property type="evidence" value="ECO:0007669"/>
    <property type="project" value="UniProtKB-EC"/>
</dbReference>
<name>A0A1H5V4Y0_XYLRU</name>
<keyword evidence="4 6" id="KW-0378">Hydrolase</keyword>
<dbReference type="InterPro" id="IPR017853">
    <property type="entry name" value="GH"/>
</dbReference>
<dbReference type="Proteomes" id="UP000236735">
    <property type="component" value="Unassembled WGS sequence"/>
</dbReference>
<dbReference type="InterPro" id="IPR011683">
    <property type="entry name" value="Glyco_hydro_53"/>
</dbReference>
<dbReference type="RefSeq" id="WP_103915671.1">
    <property type="nucleotide sequence ID" value="NZ_FNUV01000004.1"/>
</dbReference>
<dbReference type="GO" id="GO:0015926">
    <property type="term" value="F:glucosidase activity"/>
    <property type="evidence" value="ECO:0007669"/>
    <property type="project" value="InterPro"/>
</dbReference>
<evidence type="ECO:0000256" key="2">
    <source>
        <dbReference type="ARBA" id="ARBA00010687"/>
    </source>
</evidence>
<evidence type="ECO:0000256" key="4">
    <source>
        <dbReference type="ARBA" id="ARBA00022801"/>
    </source>
</evidence>
<dbReference type="PANTHER" id="PTHR34983">
    <property type="entry name" value="ARABINOGALACTAN ENDO-BETA-1,4-GALACTANASE A"/>
    <property type="match status" value="1"/>
</dbReference>
<evidence type="ECO:0000313" key="8">
    <source>
        <dbReference type="Proteomes" id="UP000236735"/>
    </source>
</evidence>
<dbReference type="AlphaFoldDB" id="A0A1H5V4Y0"/>
<proteinExistence type="inferred from homology"/>
<evidence type="ECO:0000256" key="6">
    <source>
        <dbReference type="RuleBase" id="RU361192"/>
    </source>
</evidence>
<keyword evidence="5 6" id="KW-0326">Glycosidase</keyword>
<dbReference type="SUPFAM" id="SSF51445">
    <property type="entry name" value="(Trans)glycosidases"/>
    <property type="match status" value="1"/>
</dbReference>
<protein>
    <recommendedName>
        <fullName evidence="3 6">Arabinogalactan endo-beta-1,4-galactanase</fullName>
        <ecNumber evidence="3 6">3.2.1.89</ecNumber>
    </recommendedName>
</protein>